<keyword evidence="2" id="KW-1185">Reference proteome</keyword>
<dbReference type="EMBL" id="JAANIU010001588">
    <property type="protein sequence ID" value="KAG1566887.1"/>
    <property type="molecule type" value="Genomic_DNA"/>
</dbReference>
<evidence type="ECO:0000313" key="1">
    <source>
        <dbReference type="EMBL" id="KAG1566887.1"/>
    </source>
</evidence>
<sequence>MCLNLISFQKKNQNDNTCRKLQEQVTMTPTTKNLPAAPAQFIPALAYISGQVEQEAKNCEGQRSMLWLISFFPILRFKWRYMAINTKALAINTKQSSVGMNDCDGVLNMFHNAFDFNGFNACLLFTRPKKDKSSEIKLELEDFNENEVEKYLQSITLDLGREHVFTSVTND</sequence>
<name>A0A9P7CL76_9FUNG</name>
<dbReference type="Proteomes" id="UP000740926">
    <property type="component" value="Unassembled WGS sequence"/>
</dbReference>
<comment type="caution">
    <text evidence="1">The sequence shown here is derived from an EMBL/GenBank/DDBJ whole genome shotgun (WGS) entry which is preliminary data.</text>
</comment>
<organism evidence="1 2">
    <name type="scientific">Rhizopus delemar</name>
    <dbReference type="NCBI Taxonomy" id="936053"/>
    <lineage>
        <taxon>Eukaryota</taxon>
        <taxon>Fungi</taxon>
        <taxon>Fungi incertae sedis</taxon>
        <taxon>Mucoromycota</taxon>
        <taxon>Mucoromycotina</taxon>
        <taxon>Mucoromycetes</taxon>
        <taxon>Mucorales</taxon>
        <taxon>Mucorineae</taxon>
        <taxon>Rhizopodaceae</taxon>
        <taxon>Rhizopus</taxon>
    </lineage>
</organism>
<accession>A0A9P7CL76</accession>
<gene>
    <name evidence="1" type="ORF">G6F50_008724</name>
</gene>
<reference evidence="1 2" key="1">
    <citation type="journal article" date="2020" name="Microb. Genom.">
        <title>Genetic diversity of clinical and environmental Mucorales isolates obtained from an investigation of mucormycosis cases among solid organ transplant recipients.</title>
        <authorList>
            <person name="Nguyen M.H."/>
            <person name="Kaul D."/>
            <person name="Muto C."/>
            <person name="Cheng S.J."/>
            <person name="Richter R.A."/>
            <person name="Bruno V.M."/>
            <person name="Liu G."/>
            <person name="Beyhan S."/>
            <person name="Sundermann A.J."/>
            <person name="Mounaud S."/>
            <person name="Pasculle A.W."/>
            <person name="Nierman W.C."/>
            <person name="Driscoll E."/>
            <person name="Cumbie R."/>
            <person name="Clancy C.J."/>
            <person name="Dupont C.L."/>
        </authorList>
    </citation>
    <scope>NUCLEOTIDE SEQUENCE [LARGE SCALE GENOMIC DNA]</scope>
    <source>
        <strain evidence="1 2">GL24</strain>
    </source>
</reference>
<protein>
    <submittedName>
        <fullName evidence="1">Uncharacterized protein</fullName>
    </submittedName>
</protein>
<proteinExistence type="predicted"/>
<evidence type="ECO:0000313" key="2">
    <source>
        <dbReference type="Proteomes" id="UP000740926"/>
    </source>
</evidence>
<dbReference type="AlphaFoldDB" id="A0A9P7CL76"/>